<evidence type="ECO:0000313" key="4">
    <source>
        <dbReference type="WBParaSite" id="scaffold12456_cov164.g16305"/>
    </source>
</evidence>
<reference evidence="4" key="1">
    <citation type="submission" date="2022-11" db="UniProtKB">
        <authorList>
            <consortium name="WormBaseParasite"/>
        </authorList>
    </citation>
    <scope>IDENTIFICATION</scope>
</reference>
<dbReference type="AlphaFoldDB" id="A0A915LLH0"/>
<evidence type="ECO:0000313" key="3">
    <source>
        <dbReference type="Proteomes" id="UP000887561"/>
    </source>
</evidence>
<protein>
    <recommendedName>
        <fullName evidence="2">Transcriptional adapter 2-alpha/beta-like domain-containing protein</fullName>
    </recommendedName>
</protein>
<evidence type="ECO:0000256" key="1">
    <source>
        <dbReference type="SAM" id="MobiDB-lite"/>
    </source>
</evidence>
<feature type="region of interest" description="Disordered" evidence="1">
    <location>
        <begin position="256"/>
        <end position="277"/>
    </location>
</feature>
<dbReference type="Proteomes" id="UP000887561">
    <property type="component" value="Unplaced"/>
</dbReference>
<keyword evidence="3" id="KW-1185">Reference proteome</keyword>
<sequence>CLRMGMESHPHTRSHRYTFCDAIGPPTFSENDTQTPWGAHEDLQLLNALLHSHLNQWPELSKDWGRKKTLTDALERLDKCFIRGPIGQYVLKNYSRGYVKDWSENDEQNPDFDYLATFSDITLPSTSTSTNVVKNDFDCDGNTRNGKMDISSRKIEEKSSPIASSSNLINSSPLSTKRNYFDEEEESDEELPEIVEKRNSSQESITDNNEISSNGVLERKSRKEQLLAAAKNVAAEAIRGKSRKTSLELSEAAINLDGNSNGEASSVNNTPNKKNQQIKEKKEFLSCEQITLLYASSKYNPYFYNHPPHPMDAHTVAKFDEEDLQLLTYLPYRDEFETEYKNEAEQLITQLVFLTENEQTTESDRFLNEVNFARFNRYNRLMRIRAAKRAIILEHRMLAEYLNIVKTNISEKGKYLVFPDRRLKVDLASMIWSRKRRTRKTENAEMRKASLRWKRIKRWTKRTHLQQQLDEPEDDDDQ</sequence>
<feature type="compositionally biased region" description="Low complexity" evidence="1">
    <location>
        <begin position="160"/>
        <end position="175"/>
    </location>
</feature>
<feature type="compositionally biased region" description="Polar residues" evidence="1">
    <location>
        <begin position="201"/>
        <end position="215"/>
    </location>
</feature>
<dbReference type="WBParaSite" id="scaffold12456_cov164.g16305">
    <property type="protein sequence ID" value="scaffold12456_cov164.g16305"/>
    <property type="gene ID" value="scaffold12456_cov164.g16305"/>
</dbReference>
<feature type="compositionally biased region" description="Basic and acidic residues" evidence="1">
    <location>
        <begin position="146"/>
        <end position="159"/>
    </location>
</feature>
<feature type="region of interest" description="Disordered" evidence="1">
    <location>
        <begin position="138"/>
        <end position="217"/>
    </location>
</feature>
<feature type="compositionally biased region" description="Polar residues" evidence="1">
    <location>
        <begin position="257"/>
        <end position="271"/>
    </location>
</feature>
<feature type="compositionally biased region" description="Acidic residues" evidence="1">
    <location>
        <begin position="182"/>
        <end position="193"/>
    </location>
</feature>
<name>A0A915LLH0_MELJA</name>
<proteinExistence type="predicted"/>
<feature type="domain" description="Transcriptional adapter 2-alpha/beta-like" evidence="2">
    <location>
        <begin position="326"/>
        <end position="406"/>
    </location>
</feature>
<dbReference type="Pfam" id="PF22941">
    <property type="entry name" value="TADA2A-like_3rd"/>
    <property type="match status" value="1"/>
</dbReference>
<accession>A0A915LLH0</accession>
<organism evidence="3 4">
    <name type="scientific">Meloidogyne javanica</name>
    <name type="common">Root-knot nematode worm</name>
    <dbReference type="NCBI Taxonomy" id="6303"/>
    <lineage>
        <taxon>Eukaryota</taxon>
        <taxon>Metazoa</taxon>
        <taxon>Ecdysozoa</taxon>
        <taxon>Nematoda</taxon>
        <taxon>Chromadorea</taxon>
        <taxon>Rhabditida</taxon>
        <taxon>Tylenchina</taxon>
        <taxon>Tylenchomorpha</taxon>
        <taxon>Tylenchoidea</taxon>
        <taxon>Meloidogynidae</taxon>
        <taxon>Meloidogyninae</taxon>
        <taxon>Meloidogyne</taxon>
        <taxon>Meloidogyne incognita group</taxon>
    </lineage>
</organism>
<evidence type="ECO:0000259" key="2">
    <source>
        <dbReference type="Pfam" id="PF22941"/>
    </source>
</evidence>
<dbReference type="InterPro" id="IPR055141">
    <property type="entry name" value="TADA2A_B-like_dom"/>
</dbReference>